<keyword evidence="3" id="KW-1185">Reference proteome</keyword>
<sequence length="296" mass="32688">MFLDDTGGTMDYLINLTKENIQQVVDTSMEKMVVLAFWAQPQPESVQMLQTLEQIAQAQAGRFILAKVDCEAETEIANYFQIQNLPTTLVLDKGRPIDGFAGVQTEQQVNELLNKHLPPLWVQEFDAIKQLLAEGELTAEELTQLAVKLKTVYASAQQAAEVGLVMADVALQQGLLADAKQLLAQVGLADQDSYYQNLMAKLALAEDAADTPEIRQLQQSVTQQPDNLDAVVSLAKALNIAHRNEEALELLFAILQKDLGALDGKVKQAFMDILTAIGQGNALANQYRRKLYTLLY</sequence>
<accession>A0ABQ2QQU6</accession>
<name>A0ABQ2QQU6_9GAMM</name>
<gene>
    <name evidence="2" type="ORF">GCM10009410_26590</name>
</gene>
<evidence type="ECO:0000313" key="2">
    <source>
        <dbReference type="EMBL" id="GGP91176.1"/>
    </source>
</evidence>
<dbReference type="InterPro" id="IPR036249">
    <property type="entry name" value="Thioredoxin-like_sf"/>
</dbReference>
<organism evidence="2 3">
    <name type="scientific">Shewanella ulleungensis</name>
    <dbReference type="NCBI Taxonomy" id="2282699"/>
    <lineage>
        <taxon>Bacteria</taxon>
        <taxon>Pseudomonadati</taxon>
        <taxon>Pseudomonadota</taxon>
        <taxon>Gammaproteobacteria</taxon>
        <taxon>Alteromonadales</taxon>
        <taxon>Shewanellaceae</taxon>
        <taxon>Shewanella</taxon>
    </lineage>
</organism>
<dbReference type="Pfam" id="PF00085">
    <property type="entry name" value="Thioredoxin"/>
    <property type="match status" value="1"/>
</dbReference>
<comment type="caution">
    <text evidence="2">The sequence shown here is derived from an EMBL/GenBank/DDBJ whole genome shotgun (WGS) entry which is preliminary data.</text>
</comment>
<protein>
    <submittedName>
        <fullName evidence="2">Co-chaperone YbbN</fullName>
    </submittedName>
</protein>
<dbReference type="EMBL" id="BMQW01000006">
    <property type="protein sequence ID" value="GGP91176.1"/>
    <property type="molecule type" value="Genomic_DNA"/>
</dbReference>
<dbReference type="InterPro" id="IPR011990">
    <property type="entry name" value="TPR-like_helical_dom_sf"/>
</dbReference>
<dbReference type="Proteomes" id="UP000654004">
    <property type="component" value="Unassembled WGS sequence"/>
</dbReference>
<feature type="domain" description="Thioredoxin" evidence="1">
    <location>
        <begin position="14"/>
        <end position="114"/>
    </location>
</feature>
<dbReference type="Pfam" id="PF14561">
    <property type="entry name" value="TPR_20"/>
    <property type="match status" value="1"/>
</dbReference>
<dbReference type="CDD" id="cd02956">
    <property type="entry name" value="ybbN"/>
    <property type="match status" value="1"/>
</dbReference>
<dbReference type="PANTHER" id="PTHR45663:SF11">
    <property type="entry name" value="GEO12009P1"/>
    <property type="match status" value="1"/>
</dbReference>
<dbReference type="PANTHER" id="PTHR45663">
    <property type="entry name" value="GEO12009P1"/>
    <property type="match status" value="1"/>
</dbReference>
<dbReference type="SUPFAM" id="SSF52833">
    <property type="entry name" value="Thioredoxin-like"/>
    <property type="match status" value="1"/>
</dbReference>
<proteinExistence type="predicted"/>
<dbReference type="Gene3D" id="1.25.40.10">
    <property type="entry name" value="Tetratricopeptide repeat domain"/>
    <property type="match status" value="2"/>
</dbReference>
<dbReference type="Gene3D" id="3.40.30.10">
    <property type="entry name" value="Glutaredoxin"/>
    <property type="match status" value="1"/>
</dbReference>
<evidence type="ECO:0000259" key="1">
    <source>
        <dbReference type="Pfam" id="PF00085"/>
    </source>
</evidence>
<reference evidence="3" key="1">
    <citation type="journal article" date="2019" name="Int. J. Syst. Evol. Microbiol.">
        <title>The Global Catalogue of Microorganisms (GCM) 10K type strain sequencing project: providing services to taxonomists for standard genome sequencing and annotation.</title>
        <authorList>
            <consortium name="The Broad Institute Genomics Platform"/>
            <consortium name="The Broad Institute Genome Sequencing Center for Infectious Disease"/>
            <person name="Wu L."/>
            <person name="Ma J."/>
        </authorList>
    </citation>
    <scope>NUCLEOTIDE SEQUENCE [LARGE SCALE GENOMIC DNA]</scope>
    <source>
        <strain evidence="3">JCM 32305</strain>
    </source>
</reference>
<dbReference type="Pfam" id="PF14559">
    <property type="entry name" value="TPR_19"/>
    <property type="match status" value="1"/>
</dbReference>
<evidence type="ECO:0000313" key="3">
    <source>
        <dbReference type="Proteomes" id="UP000654004"/>
    </source>
</evidence>
<dbReference type="InterPro" id="IPR013766">
    <property type="entry name" value="Thioredoxin_domain"/>
</dbReference>